<evidence type="ECO:0000313" key="1">
    <source>
        <dbReference type="EMBL" id="KIM23488.1"/>
    </source>
</evidence>
<keyword evidence="2" id="KW-1185">Reference proteome</keyword>
<name>A0A0C2WAN1_SERVB</name>
<reference evidence="1 2" key="1">
    <citation type="submission" date="2014-04" db="EMBL/GenBank/DDBJ databases">
        <authorList>
            <consortium name="DOE Joint Genome Institute"/>
            <person name="Kuo A."/>
            <person name="Zuccaro A."/>
            <person name="Kohler A."/>
            <person name="Nagy L.G."/>
            <person name="Floudas D."/>
            <person name="Copeland A."/>
            <person name="Barry K.W."/>
            <person name="Cichocki N."/>
            <person name="Veneault-Fourrey C."/>
            <person name="LaButti K."/>
            <person name="Lindquist E.A."/>
            <person name="Lipzen A."/>
            <person name="Lundell T."/>
            <person name="Morin E."/>
            <person name="Murat C."/>
            <person name="Sun H."/>
            <person name="Tunlid A."/>
            <person name="Henrissat B."/>
            <person name="Grigoriev I.V."/>
            <person name="Hibbett D.S."/>
            <person name="Martin F."/>
            <person name="Nordberg H.P."/>
            <person name="Cantor M.N."/>
            <person name="Hua S.X."/>
        </authorList>
    </citation>
    <scope>NUCLEOTIDE SEQUENCE [LARGE SCALE GENOMIC DNA]</scope>
    <source>
        <strain evidence="1 2">MAFF 305830</strain>
    </source>
</reference>
<gene>
    <name evidence="1" type="ORF">M408DRAFT_262287</name>
</gene>
<dbReference type="Proteomes" id="UP000054097">
    <property type="component" value="Unassembled WGS sequence"/>
</dbReference>
<organism evidence="1 2">
    <name type="scientific">Serendipita vermifera MAFF 305830</name>
    <dbReference type="NCBI Taxonomy" id="933852"/>
    <lineage>
        <taxon>Eukaryota</taxon>
        <taxon>Fungi</taxon>
        <taxon>Dikarya</taxon>
        <taxon>Basidiomycota</taxon>
        <taxon>Agaricomycotina</taxon>
        <taxon>Agaricomycetes</taxon>
        <taxon>Sebacinales</taxon>
        <taxon>Serendipitaceae</taxon>
        <taxon>Serendipita</taxon>
    </lineage>
</organism>
<sequence>MGHSSGPQHILYHLCMESGRFSGFPEQTMLFGNSSLNELCAYFILALLAMPEDQPLSRITPLRKVPAECMERVGAMCQAAKKESLSTLELLTDIARSRSFDHYHATNVAAILESTQRILSTADQSSILHLLRPLAHALRHLNGNMLKESHVDMTEDERQMVAGHAKRICSVLETTSVTQVVSSWSHLRLLSCARPCGTRKPALGWMEIYTEM</sequence>
<accession>A0A0C2WAN1</accession>
<reference evidence="2" key="2">
    <citation type="submission" date="2015-01" db="EMBL/GenBank/DDBJ databases">
        <title>Evolutionary Origins and Diversification of the Mycorrhizal Mutualists.</title>
        <authorList>
            <consortium name="DOE Joint Genome Institute"/>
            <consortium name="Mycorrhizal Genomics Consortium"/>
            <person name="Kohler A."/>
            <person name="Kuo A."/>
            <person name="Nagy L.G."/>
            <person name="Floudas D."/>
            <person name="Copeland A."/>
            <person name="Barry K.W."/>
            <person name="Cichocki N."/>
            <person name="Veneault-Fourrey C."/>
            <person name="LaButti K."/>
            <person name="Lindquist E.A."/>
            <person name="Lipzen A."/>
            <person name="Lundell T."/>
            <person name="Morin E."/>
            <person name="Murat C."/>
            <person name="Riley R."/>
            <person name="Ohm R."/>
            <person name="Sun H."/>
            <person name="Tunlid A."/>
            <person name="Henrissat B."/>
            <person name="Grigoriev I.V."/>
            <person name="Hibbett D.S."/>
            <person name="Martin F."/>
        </authorList>
    </citation>
    <scope>NUCLEOTIDE SEQUENCE [LARGE SCALE GENOMIC DNA]</scope>
    <source>
        <strain evidence="2">MAFF 305830</strain>
    </source>
</reference>
<dbReference type="AlphaFoldDB" id="A0A0C2WAN1"/>
<dbReference type="EMBL" id="KN824336">
    <property type="protein sequence ID" value="KIM23488.1"/>
    <property type="molecule type" value="Genomic_DNA"/>
</dbReference>
<dbReference type="HOGENOM" id="CLU_1451020_0_0_1"/>
<proteinExistence type="predicted"/>
<evidence type="ECO:0000313" key="2">
    <source>
        <dbReference type="Proteomes" id="UP000054097"/>
    </source>
</evidence>
<protein>
    <submittedName>
        <fullName evidence="1">Uncharacterized protein</fullName>
    </submittedName>
</protein>